<dbReference type="AlphaFoldDB" id="A0AAN6VKT2"/>
<feature type="region of interest" description="Disordered" evidence="1">
    <location>
        <begin position="1"/>
        <end position="27"/>
    </location>
</feature>
<dbReference type="Proteomes" id="UP001302745">
    <property type="component" value="Unassembled WGS sequence"/>
</dbReference>
<dbReference type="EMBL" id="MU856967">
    <property type="protein sequence ID" value="KAK4152636.1"/>
    <property type="molecule type" value="Genomic_DNA"/>
</dbReference>
<sequence length="165" mass="18157">MGQKHSKEKNIQRIQANGHKIRPEETLNAWKVPATSEFPVPGGRPDYMWVETGGSRAGFQHMQAKGRSQQFEQAGIPQAEQREKLPILAEAHTTVGRYIGEQGKDRPIMATHIDGRVHRNAITVGSNGYVVSMNPVSSGKLKLKPGNPGVPRTDLRQGKAKGCDR</sequence>
<feature type="region of interest" description="Disordered" evidence="1">
    <location>
        <begin position="61"/>
        <end position="83"/>
    </location>
</feature>
<protein>
    <submittedName>
        <fullName evidence="2">Uncharacterized protein</fullName>
    </submittedName>
</protein>
<accession>A0AAN6VKT2</accession>
<evidence type="ECO:0000313" key="2">
    <source>
        <dbReference type="EMBL" id="KAK4152636.1"/>
    </source>
</evidence>
<organism evidence="2 3">
    <name type="scientific">Chaetomidium leptoderma</name>
    <dbReference type="NCBI Taxonomy" id="669021"/>
    <lineage>
        <taxon>Eukaryota</taxon>
        <taxon>Fungi</taxon>
        <taxon>Dikarya</taxon>
        <taxon>Ascomycota</taxon>
        <taxon>Pezizomycotina</taxon>
        <taxon>Sordariomycetes</taxon>
        <taxon>Sordariomycetidae</taxon>
        <taxon>Sordariales</taxon>
        <taxon>Chaetomiaceae</taxon>
        <taxon>Chaetomidium</taxon>
    </lineage>
</organism>
<evidence type="ECO:0000313" key="3">
    <source>
        <dbReference type="Proteomes" id="UP001302745"/>
    </source>
</evidence>
<name>A0AAN6VKT2_9PEZI</name>
<reference evidence="2" key="1">
    <citation type="journal article" date="2023" name="Mol. Phylogenet. Evol.">
        <title>Genome-scale phylogeny and comparative genomics of the fungal order Sordariales.</title>
        <authorList>
            <person name="Hensen N."/>
            <person name="Bonometti L."/>
            <person name="Westerberg I."/>
            <person name="Brannstrom I.O."/>
            <person name="Guillou S."/>
            <person name="Cros-Aarteil S."/>
            <person name="Calhoun S."/>
            <person name="Haridas S."/>
            <person name="Kuo A."/>
            <person name="Mondo S."/>
            <person name="Pangilinan J."/>
            <person name="Riley R."/>
            <person name="LaButti K."/>
            <person name="Andreopoulos B."/>
            <person name="Lipzen A."/>
            <person name="Chen C."/>
            <person name="Yan M."/>
            <person name="Daum C."/>
            <person name="Ng V."/>
            <person name="Clum A."/>
            <person name="Steindorff A."/>
            <person name="Ohm R.A."/>
            <person name="Martin F."/>
            <person name="Silar P."/>
            <person name="Natvig D.O."/>
            <person name="Lalanne C."/>
            <person name="Gautier V."/>
            <person name="Ament-Velasquez S.L."/>
            <person name="Kruys A."/>
            <person name="Hutchinson M.I."/>
            <person name="Powell A.J."/>
            <person name="Barry K."/>
            <person name="Miller A.N."/>
            <person name="Grigoriev I.V."/>
            <person name="Debuchy R."/>
            <person name="Gladieux P."/>
            <person name="Hiltunen Thoren M."/>
            <person name="Johannesson H."/>
        </authorList>
    </citation>
    <scope>NUCLEOTIDE SEQUENCE</scope>
    <source>
        <strain evidence="2">CBS 538.74</strain>
    </source>
</reference>
<evidence type="ECO:0000256" key="1">
    <source>
        <dbReference type="SAM" id="MobiDB-lite"/>
    </source>
</evidence>
<proteinExistence type="predicted"/>
<feature type="compositionally biased region" description="Basic and acidic residues" evidence="1">
    <location>
        <begin position="153"/>
        <end position="165"/>
    </location>
</feature>
<reference evidence="2" key="2">
    <citation type="submission" date="2023-05" db="EMBL/GenBank/DDBJ databases">
        <authorList>
            <consortium name="Lawrence Berkeley National Laboratory"/>
            <person name="Steindorff A."/>
            <person name="Hensen N."/>
            <person name="Bonometti L."/>
            <person name="Westerberg I."/>
            <person name="Brannstrom I.O."/>
            <person name="Guillou S."/>
            <person name="Cros-Aarteil S."/>
            <person name="Calhoun S."/>
            <person name="Haridas S."/>
            <person name="Kuo A."/>
            <person name="Mondo S."/>
            <person name="Pangilinan J."/>
            <person name="Riley R."/>
            <person name="Labutti K."/>
            <person name="Andreopoulos B."/>
            <person name="Lipzen A."/>
            <person name="Chen C."/>
            <person name="Yanf M."/>
            <person name="Daum C."/>
            <person name="Ng V."/>
            <person name="Clum A."/>
            <person name="Ohm R."/>
            <person name="Martin F."/>
            <person name="Silar P."/>
            <person name="Natvig D."/>
            <person name="Lalanne C."/>
            <person name="Gautier V."/>
            <person name="Ament-Velasquez S.L."/>
            <person name="Kruys A."/>
            <person name="Hutchinson M.I."/>
            <person name="Powell A.J."/>
            <person name="Barry K."/>
            <person name="Miller A.N."/>
            <person name="Grigoriev I.V."/>
            <person name="Debuchy R."/>
            <person name="Gladieux P."/>
            <person name="Thoren M.H."/>
            <person name="Johannesson H."/>
        </authorList>
    </citation>
    <scope>NUCLEOTIDE SEQUENCE</scope>
    <source>
        <strain evidence="2">CBS 538.74</strain>
    </source>
</reference>
<feature type="region of interest" description="Disordered" evidence="1">
    <location>
        <begin position="137"/>
        <end position="165"/>
    </location>
</feature>
<gene>
    <name evidence="2" type="ORF">C8A00DRAFT_34666</name>
</gene>
<keyword evidence="3" id="KW-1185">Reference proteome</keyword>
<comment type="caution">
    <text evidence="2">The sequence shown here is derived from an EMBL/GenBank/DDBJ whole genome shotgun (WGS) entry which is preliminary data.</text>
</comment>